<sequence length="365" mass="40093">MMNASRTARQPCRSTQGAAFSPAQAQLRRGAVSSSTCRSRRSLVVRAAGAYEALEPDVYCCLGLSHCFKKADDGRLADVMVIEPISSSSLECMTTGAKTSFKLATGISYADAMARDKARLPEQFADGFFCDEWAYRLEAAARTWQRPHAQDNLMDIVPLGKVRGNFNFNLDNKRVLNFENVVTDDDNVKQDMSIDVYGRADKKARDEAMAAAAAEEETSFCRDKVNVDSKQQFKSQGKTYKLSFVGTGEKIEIDCPDDMYILEAAEQAGLDLPATCKAGICGTCVGRIAQGQIDPSDIADIEFTITKEEQEQGLAMLCMSRPCSDLVIETQCDWGYSLGVKEWEGATGKFSGTPDPLMGNKWKEE</sequence>
<dbReference type="InterPro" id="IPR006058">
    <property type="entry name" value="2Fe2S_fd_BS"/>
</dbReference>
<dbReference type="InterPro" id="IPR001041">
    <property type="entry name" value="2Fe-2S_ferredoxin-type"/>
</dbReference>
<keyword evidence="12" id="KW-1185">Reference proteome</keyword>
<evidence type="ECO:0000256" key="8">
    <source>
        <dbReference type="ARBA" id="ARBA00034078"/>
    </source>
</evidence>
<keyword evidence="6" id="KW-0408">Iron</keyword>
<dbReference type="PROSITE" id="PS51085">
    <property type="entry name" value="2FE2S_FER_2"/>
    <property type="match status" value="1"/>
</dbReference>
<evidence type="ECO:0000256" key="7">
    <source>
        <dbReference type="ARBA" id="ARBA00023014"/>
    </source>
</evidence>
<dbReference type="PANTHER" id="PTHR43112">
    <property type="entry name" value="FERREDOXIN"/>
    <property type="match status" value="1"/>
</dbReference>
<evidence type="ECO:0000256" key="5">
    <source>
        <dbReference type="ARBA" id="ARBA00022982"/>
    </source>
</evidence>
<dbReference type="EMBL" id="CP126211">
    <property type="protein sequence ID" value="WIA13111.1"/>
    <property type="molecule type" value="Genomic_DNA"/>
</dbReference>
<dbReference type="Pfam" id="PF00111">
    <property type="entry name" value="Fer2"/>
    <property type="match status" value="1"/>
</dbReference>
<keyword evidence="4" id="KW-0479">Metal-binding</keyword>
<feature type="domain" description="2Fe-2S ferredoxin-type" evidence="10">
    <location>
        <begin position="240"/>
        <end position="334"/>
    </location>
</feature>
<dbReference type="SUPFAM" id="SSF54292">
    <property type="entry name" value="2Fe-2S ferredoxin-like"/>
    <property type="match status" value="1"/>
</dbReference>
<protein>
    <recommendedName>
        <fullName evidence="10">2Fe-2S ferredoxin-type domain-containing protein</fullName>
    </recommendedName>
</protein>
<accession>A0ABY8TZJ1</accession>
<evidence type="ECO:0000256" key="6">
    <source>
        <dbReference type="ARBA" id="ARBA00023004"/>
    </source>
</evidence>
<dbReference type="CDD" id="cd00207">
    <property type="entry name" value="fer2"/>
    <property type="match status" value="1"/>
</dbReference>
<feature type="compositionally biased region" description="Polar residues" evidence="9">
    <location>
        <begin position="1"/>
        <end position="18"/>
    </location>
</feature>
<dbReference type="Proteomes" id="UP001244341">
    <property type="component" value="Chromosome 4b"/>
</dbReference>
<dbReference type="PANTHER" id="PTHR43112:SF21">
    <property type="entry name" value="FERREDOXIN"/>
    <property type="match status" value="1"/>
</dbReference>
<dbReference type="PROSITE" id="PS00197">
    <property type="entry name" value="2FE2S_FER_1"/>
    <property type="match status" value="1"/>
</dbReference>
<evidence type="ECO:0000256" key="3">
    <source>
        <dbReference type="ARBA" id="ARBA00022714"/>
    </source>
</evidence>
<gene>
    <name evidence="11" type="ORF">OEZ85_006710</name>
</gene>
<comment type="cofactor">
    <cofactor evidence="8">
        <name>[2Fe-2S] cluster</name>
        <dbReference type="ChEBI" id="CHEBI:190135"/>
    </cofactor>
</comment>
<dbReference type="Gene3D" id="3.10.20.30">
    <property type="match status" value="1"/>
</dbReference>
<evidence type="ECO:0000256" key="4">
    <source>
        <dbReference type="ARBA" id="ARBA00022723"/>
    </source>
</evidence>
<feature type="region of interest" description="Disordered" evidence="9">
    <location>
        <begin position="1"/>
        <end position="20"/>
    </location>
</feature>
<reference evidence="11 12" key="1">
    <citation type="submission" date="2023-05" db="EMBL/GenBank/DDBJ databases">
        <title>A 100% complete, gapless, phased diploid assembly of the Scenedesmus obliquus UTEX 3031 genome.</title>
        <authorList>
            <person name="Biondi T.C."/>
            <person name="Hanschen E.R."/>
            <person name="Kwon T."/>
            <person name="Eng W."/>
            <person name="Kruse C.P.S."/>
            <person name="Koehler S.I."/>
            <person name="Kunde Y."/>
            <person name="Gleasner C.D."/>
            <person name="You Mak K.T."/>
            <person name="Polle J."/>
            <person name="Hovde B.T."/>
            <person name="Starkenburg S.R."/>
        </authorList>
    </citation>
    <scope>NUCLEOTIDE SEQUENCE [LARGE SCALE GENOMIC DNA]</scope>
    <source>
        <strain evidence="11 12">DOE0152z</strain>
    </source>
</reference>
<evidence type="ECO:0000256" key="2">
    <source>
        <dbReference type="ARBA" id="ARBA00022448"/>
    </source>
</evidence>
<evidence type="ECO:0000313" key="11">
    <source>
        <dbReference type="EMBL" id="WIA13111.1"/>
    </source>
</evidence>
<evidence type="ECO:0000256" key="1">
    <source>
        <dbReference type="ARBA" id="ARBA00007874"/>
    </source>
</evidence>
<keyword evidence="3" id="KW-0001">2Fe-2S</keyword>
<name>A0ABY8TZJ1_TETOB</name>
<keyword evidence="5" id="KW-0249">Electron transport</keyword>
<organism evidence="11 12">
    <name type="scientific">Tetradesmus obliquus</name>
    <name type="common">Green alga</name>
    <name type="synonym">Acutodesmus obliquus</name>
    <dbReference type="NCBI Taxonomy" id="3088"/>
    <lineage>
        <taxon>Eukaryota</taxon>
        <taxon>Viridiplantae</taxon>
        <taxon>Chlorophyta</taxon>
        <taxon>core chlorophytes</taxon>
        <taxon>Chlorophyceae</taxon>
        <taxon>CS clade</taxon>
        <taxon>Sphaeropleales</taxon>
        <taxon>Scenedesmaceae</taxon>
        <taxon>Tetradesmus</taxon>
    </lineage>
</organism>
<evidence type="ECO:0000259" key="10">
    <source>
        <dbReference type="PROSITE" id="PS51085"/>
    </source>
</evidence>
<evidence type="ECO:0000256" key="9">
    <source>
        <dbReference type="SAM" id="MobiDB-lite"/>
    </source>
</evidence>
<keyword evidence="7" id="KW-0411">Iron-sulfur</keyword>
<comment type="similarity">
    <text evidence="1">Belongs to the 2Fe2S plant-type ferredoxin family.</text>
</comment>
<dbReference type="InterPro" id="IPR036010">
    <property type="entry name" value="2Fe-2S_ferredoxin-like_sf"/>
</dbReference>
<dbReference type="InterPro" id="IPR012675">
    <property type="entry name" value="Beta-grasp_dom_sf"/>
</dbReference>
<proteinExistence type="inferred from homology"/>
<evidence type="ECO:0000313" key="12">
    <source>
        <dbReference type="Proteomes" id="UP001244341"/>
    </source>
</evidence>
<keyword evidence="2" id="KW-0813">Transport</keyword>